<evidence type="ECO:0000313" key="3">
    <source>
        <dbReference type="EMBL" id="GJM62348.1"/>
    </source>
</evidence>
<name>A0AAN4VYZ6_9BACT</name>
<reference evidence="3 4" key="1">
    <citation type="submission" date="2021-12" db="EMBL/GenBank/DDBJ databases">
        <title>Genome sequencing of bacteria with rrn-lacking chromosome and rrn-plasmid.</title>
        <authorList>
            <person name="Anda M."/>
            <person name="Iwasaki W."/>
        </authorList>
    </citation>
    <scope>NUCLEOTIDE SEQUENCE [LARGE SCALE GENOMIC DNA]</scope>
    <source>
        <strain evidence="3 4">NBRC 15940</strain>
    </source>
</reference>
<dbReference type="PROSITE" id="PS51257">
    <property type="entry name" value="PROKAR_LIPOPROTEIN"/>
    <property type="match status" value="1"/>
</dbReference>
<dbReference type="InterPro" id="IPR007730">
    <property type="entry name" value="SPOR-like_dom"/>
</dbReference>
<dbReference type="Pfam" id="PF05036">
    <property type="entry name" value="SPOR"/>
    <property type="match status" value="1"/>
</dbReference>
<organism evidence="3 4">
    <name type="scientific">Persicobacter diffluens</name>
    <dbReference type="NCBI Taxonomy" id="981"/>
    <lineage>
        <taxon>Bacteria</taxon>
        <taxon>Pseudomonadati</taxon>
        <taxon>Bacteroidota</taxon>
        <taxon>Cytophagia</taxon>
        <taxon>Cytophagales</taxon>
        <taxon>Persicobacteraceae</taxon>
        <taxon>Persicobacter</taxon>
    </lineage>
</organism>
<accession>A0AAN4VYZ6</accession>
<dbReference type="PROSITE" id="PS51724">
    <property type="entry name" value="SPOR"/>
    <property type="match status" value="1"/>
</dbReference>
<feature type="domain" description="SPOR" evidence="2">
    <location>
        <begin position="88"/>
        <end position="168"/>
    </location>
</feature>
<protein>
    <recommendedName>
        <fullName evidence="2">SPOR domain-containing protein</fullName>
    </recommendedName>
</protein>
<dbReference type="Gene3D" id="3.30.70.1070">
    <property type="entry name" value="Sporulation related repeat"/>
    <property type="match status" value="1"/>
</dbReference>
<dbReference type="GO" id="GO:0042834">
    <property type="term" value="F:peptidoglycan binding"/>
    <property type="evidence" value="ECO:0007669"/>
    <property type="project" value="InterPro"/>
</dbReference>
<feature type="compositionally biased region" description="Basic and acidic residues" evidence="1">
    <location>
        <begin position="46"/>
        <end position="57"/>
    </location>
</feature>
<evidence type="ECO:0000256" key="1">
    <source>
        <dbReference type="SAM" id="MobiDB-lite"/>
    </source>
</evidence>
<dbReference type="RefSeq" id="WP_060684952.1">
    <property type="nucleotide sequence ID" value="NZ_BQKE01000001.1"/>
</dbReference>
<comment type="caution">
    <text evidence="3">The sequence shown here is derived from an EMBL/GenBank/DDBJ whole genome shotgun (WGS) entry which is preliminary data.</text>
</comment>
<sequence>MRNIYTLFGFLLLVAACSPKTTPSSSNYQEDLSVYRPDYVQLKAEQKANREKEEVRKQTTTSTTFPVTNDITTGVENQLAHFAEANAGSNATKYTIQVYSGTSREEANEIKERVYEDFPSGNPKVTYKQPTYRVRVGDFYNRVDAYLTYEKLRRSFRRAIVVPYKVQLGEKKTEGADY</sequence>
<dbReference type="EMBL" id="BQKE01000001">
    <property type="protein sequence ID" value="GJM62348.1"/>
    <property type="molecule type" value="Genomic_DNA"/>
</dbReference>
<gene>
    <name evidence="3" type="ORF">PEDI_29000</name>
</gene>
<evidence type="ECO:0000313" key="4">
    <source>
        <dbReference type="Proteomes" id="UP001310022"/>
    </source>
</evidence>
<dbReference type="SUPFAM" id="SSF110997">
    <property type="entry name" value="Sporulation related repeat"/>
    <property type="match status" value="1"/>
</dbReference>
<proteinExistence type="predicted"/>
<dbReference type="AlphaFoldDB" id="A0AAN4VYZ6"/>
<feature type="region of interest" description="Disordered" evidence="1">
    <location>
        <begin position="46"/>
        <end position="69"/>
    </location>
</feature>
<dbReference type="InterPro" id="IPR036680">
    <property type="entry name" value="SPOR-like_sf"/>
</dbReference>
<feature type="compositionally biased region" description="Polar residues" evidence="1">
    <location>
        <begin position="58"/>
        <end position="69"/>
    </location>
</feature>
<dbReference type="Proteomes" id="UP001310022">
    <property type="component" value="Unassembled WGS sequence"/>
</dbReference>
<evidence type="ECO:0000259" key="2">
    <source>
        <dbReference type="PROSITE" id="PS51724"/>
    </source>
</evidence>
<keyword evidence="4" id="KW-1185">Reference proteome</keyword>